<feature type="region of interest" description="Disordered" evidence="1">
    <location>
        <begin position="1"/>
        <end position="38"/>
    </location>
</feature>
<dbReference type="Proteomes" id="UP000297245">
    <property type="component" value="Unassembled WGS sequence"/>
</dbReference>
<dbReference type="EMBL" id="ML182364">
    <property type="protein sequence ID" value="THU75325.1"/>
    <property type="molecule type" value="Genomic_DNA"/>
</dbReference>
<protein>
    <submittedName>
        <fullName evidence="2">Uncharacterized protein</fullName>
    </submittedName>
</protein>
<proteinExistence type="predicted"/>
<evidence type="ECO:0000256" key="1">
    <source>
        <dbReference type="SAM" id="MobiDB-lite"/>
    </source>
</evidence>
<feature type="compositionally biased region" description="Basic and acidic residues" evidence="1">
    <location>
        <begin position="20"/>
        <end position="29"/>
    </location>
</feature>
<sequence>MYESGEGLEPETGSGIGPDYRIERSDASKGKNRMSNKQTCQLSKAWTSQLVRSVLRELQQDGQLHSDEELQDQAFISVGKYMDKAVQKFGTNLFSYRWRSLRSQHVANDALATF</sequence>
<gene>
    <name evidence="2" type="ORF">K435DRAFT_814451</name>
</gene>
<evidence type="ECO:0000313" key="3">
    <source>
        <dbReference type="Proteomes" id="UP000297245"/>
    </source>
</evidence>
<name>A0A4V4HAG1_DENBC</name>
<reference evidence="2 3" key="1">
    <citation type="journal article" date="2019" name="Nat. Ecol. Evol.">
        <title>Megaphylogeny resolves global patterns of mushroom evolution.</title>
        <authorList>
            <person name="Varga T."/>
            <person name="Krizsan K."/>
            <person name="Foldi C."/>
            <person name="Dima B."/>
            <person name="Sanchez-Garcia M."/>
            <person name="Sanchez-Ramirez S."/>
            <person name="Szollosi G.J."/>
            <person name="Szarkandi J.G."/>
            <person name="Papp V."/>
            <person name="Albert L."/>
            <person name="Andreopoulos W."/>
            <person name="Angelini C."/>
            <person name="Antonin V."/>
            <person name="Barry K.W."/>
            <person name="Bougher N.L."/>
            <person name="Buchanan P."/>
            <person name="Buyck B."/>
            <person name="Bense V."/>
            <person name="Catcheside P."/>
            <person name="Chovatia M."/>
            <person name="Cooper J."/>
            <person name="Damon W."/>
            <person name="Desjardin D."/>
            <person name="Finy P."/>
            <person name="Geml J."/>
            <person name="Haridas S."/>
            <person name="Hughes K."/>
            <person name="Justo A."/>
            <person name="Karasinski D."/>
            <person name="Kautmanova I."/>
            <person name="Kiss B."/>
            <person name="Kocsube S."/>
            <person name="Kotiranta H."/>
            <person name="LaButti K.M."/>
            <person name="Lechner B.E."/>
            <person name="Liimatainen K."/>
            <person name="Lipzen A."/>
            <person name="Lukacs Z."/>
            <person name="Mihaltcheva S."/>
            <person name="Morgado L.N."/>
            <person name="Niskanen T."/>
            <person name="Noordeloos M.E."/>
            <person name="Ohm R.A."/>
            <person name="Ortiz-Santana B."/>
            <person name="Ovrebo C."/>
            <person name="Racz N."/>
            <person name="Riley R."/>
            <person name="Savchenko A."/>
            <person name="Shiryaev A."/>
            <person name="Soop K."/>
            <person name="Spirin V."/>
            <person name="Szebenyi C."/>
            <person name="Tomsovsky M."/>
            <person name="Tulloss R.E."/>
            <person name="Uehling J."/>
            <person name="Grigoriev I.V."/>
            <person name="Vagvolgyi C."/>
            <person name="Papp T."/>
            <person name="Martin F.M."/>
            <person name="Miettinen O."/>
            <person name="Hibbett D.S."/>
            <person name="Nagy L.G."/>
        </authorList>
    </citation>
    <scope>NUCLEOTIDE SEQUENCE [LARGE SCALE GENOMIC DNA]</scope>
    <source>
        <strain evidence="2 3">CBS 962.96</strain>
    </source>
</reference>
<evidence type="ECO:0000313" key="2">
    <source>
        <dbReference type="EMBL" id="THU75325.1"/>
    </source>
</evidence>
<dbReference type="AlphaFoldDB" id="A0A4V4HAG1"/>
<organism evidence="2 3">
    <name type="scientific">Dendrothele bispora (strain CBS 962.96)</name>
    <dbReference type="NCBI Taxonomy" id="1314807"/>
    <lineage>
        <taxon>Eukaryota</taxon>
        <taxon>Fungi</taxon>
        <taxon>Dikarya</taxon>
        <taxon>Basidiomycota</taxon>
        <taxon>Agaricomycotina</taxon>
        <taxon>Agaricomycetes</taxon>
        <taxon>Agaricomycetidae</taxon>
        <taxon>Agaricales</taxon>
        <taxon>Agaricales incertae sedis</taxon>
        <taxon>Dendrothele</taxon>
    </lineage>
</organism>
<keyword evidence="3" id="KW-1185">Reference proteome</keyword>
<accession>A0A4V4HAG1</accession>